<protein>
    <submittedName>
        <fullName evidence="1">Uncharacterized protein</fullName>
    </submittedName>
</protein>
<dbReference type="KEGG" id="osp:Odosp_2109"/>
<dbReference type="AlphaFoldDB" id="F9Z9A2"/>
<dbReference type="HOGENOM" id="CLU_1843083_0_0_10"/>
<name>F9Z9A2_ODOSD</name>
<dbReference type="RefSeq" id="WP_013612306.1">
    <property type="nucleotide sequence ID" value="NC_015160.1"/>
</dbReference>
<dbReference type="EMBL" id="CP002544">
    <property type="protein sequence ID" value="ADY33112.1"/>
    <property type="molecule type" value="Genomic_DNA"/>
</dbReference>
<accession>F9Z9A2</accession>
<keyword evidence="2" id="KW-1185">Reference proteome</keyword>
<sequence length="139" mass="15908">MKYIVFLIVVCSFLPARGQTIYGRTMAGLPKMEYAPDKQGIIIRGELVYHDSEKQVISEKRYKRLMRKTNKYGTMFWAGGGDTLNIGLKSYRPSLYKGRQLPVVGFEGMDGRWIEPGKCGHPVILAFWQKNCCGYPEDF</sequence>
<reference evidence="1 2" key="1">
    <citation type="journal article" date="2011" name="Stand. Genomic Sci.">
        <title>Complete genome sequence of Odoribacter splanchnicus type strain (1651/6).</title>
        <authorList>
            <consortium name="US DOE Joint Genome Institute (JGI-PGF)"/>
            <person name="Goker M."/>
            <person name="Gronow S."/>
            <person name="Zeytun A."/>
            <person name="Nolan M."/>
            <person name="Lucas S."/>
            <person name="Lapidus A."/>
            <person name="Hammon N."/>
            <person name="Deshpande S."/>
            <person name="Cheng J.F."/>
            <person name="Pitluck S."/>
            <person name="Liolios K."/>
            <person name="Pagani I."/>
            <person name="Ivanova N."/>
            <person name="Mavromatis K."/>
            <person name="Ovchinikova G."/>
            <person name="Pati A."/>
            <person name="Tapia R."/>
            <person name="Han C."/>
            <person name="Goodwin L."/>
            <person name="Chen A."/>
            <person name="Palaniappan K."/>
            <person name="Land M."/>
            <person name="Hauser L."/>
            <person name="Jeffries C.D."/>
            <person name="Brambilla E.M."/>
            <person name="Rohde M."/>
            <person name="Detter J.C."/>
            <person name="Woyke T."/>
            <person name="Bristow J."/>
            <person name="Markowitz V."/>
            <person name="Hugenholtz P."/>
            <person name="Eisen J.A."/>
            <person name="Kyrpides N.C."/>
            <person name="Klenk H.P."/>
        </authorList>
    </citation>
    <scope>NUCLEOTIDE SEQUENCE [LARGE SCALE GENOMIC DNA]</scope>
    <source>
        <strain evidence="2">ATCC 29572 / DSM 20712 / JCM 15291 / NCTC 10825 / 1651/6</strain>
    </source>
</reference>
<dbReference type="Proteomes" id="UP000006657">
    <property type="component" value="Chromosome"/>
</dbReference>
<organism evidence="1 2">
    <name type="scientific">Odoribacter splanchnicus (strain ATCC 29572 / DSM 20712 / CIP 104287 / JCM 15291 / NCTC 10825 / 1651/6)</name>
    <name type="common">Bacteroides splanchnicus</name>
    <dbReference type="NCBI Taxonomy" id="709991"/>
    <lineage>
        <taxon>Bacteria</taxon>
        <taxon>Pseudomonadati</taxon>
        <taxon>Bacteroidota</taxon>
        <taxon>Bacteroidia</taxon>
        <taxon>Bacteroidales</taxon>
        <taxon>Odoribacteraceae</taxon>
        <taxon>Odoribacter</taxon>
    </lineage>
</organism>
<evidence type="ECO:0000313" key="2">
    <source>
        <dbReference type="Proteomes" id="UP000006657"/>
    </source>
</evidence>
<dbReference type="GeneID" id="61275343"/>
<gene>
    <name evidence="1" type="ordered locus">Odosp_2109</name>
</gene>
<proteinExistence type="predicted"/>
<dbReference type="PaxDb" id="709991-Odosp_2109"/>
<evidence type="ECO:0000313" key="1">
    <source>
        <dbReference type="EMBL" id="ADY33112.1"/>
    </source>
</evidence>
<dbReference type="BioCyc" id="OSPL709991:G1GRN-2152-MONOMER"/>